<dbReference type="PANTHER" id="PTHR12468:SF2">
    <property type="entry name" value="GPI MANNOSYLTRANSFERASE 2"/>
    <property type="match status" value="1"/>
</dbReference>
<keyword evidence="12" id="KW-1185">Reference proteome</keyword>
<dbReference type="KEGG" id="pmet:G4Y79_11480"/>
<evidence type="ECO:0000256" key="10">
    <source>
        <dbReference type="SAM" id="Phobius"/>
    </source>
</evidence>
<accession>A0A7S8IGQ6</accession>
<keyword evidence="3" id="KW-0337">GPI-anchor biosynthesis</keyword>
<evidence type="ECO:0000256" key="9">
    <source>
        <dbReference type="ARBA" id="ARBA00023136"/>
    </source>
</evidence>
<feature type="transmembrane region" description="Helical" evidence="10">
    <location>
        <begin position="153"/>
        <end position="173"/>
    </location>
</feature>
<dbReference type="InterPro" id="IPR007315">
    <property type="entry name" value="PIG-V/Gpi18"/>
</dbReference>
<evidence type="ECO:0000313" key="11">
    <source>
        <dbReference type="EMBL" id="QPC84957.1"/>
    </source>
</evidence>
<proteinExistence type="predicted"/>
<dbReference type="AlphaFoldDB" id="A0A7S8IGQ6"/>
<keyword evidence="8 10" id="KW-1133">Transmembrane helix</keyword>
<dbReference type="GO" id="GO:0006506">
    <property type="term" value="P:GPI anchor biosynthetic process"/>
    <property type="evidence" value="ECO:0007669"/>
    <property type="project" value="UniProtKB-UniPathway"/>
</dbReference>
<evidence type="ECO:0000313" key="12">
    <source>
        <dbReference type="Proteomes" id="UP000594468"/>
    </source>
</evidence>
<evidence type="ECO:0000256" key="7">
    <source>
        <dbReference type="ARBA" id="ARBA00022824"/>
    </source>
</evidence>
<evidence type="ECO:0000256" key="2">
    <source>
        <dbReference type="ARBA" id="ARBA00004687"/>
    </source>
</evidence>
<evidence type="ECO:0000256" key="4">
    <source>
        <dbReference type="ARBA" id="ARBA00022676"/>
    </source>
</evidence>
<gene>
    <name evidence="11" type="ORF">G4Y79_11480</name>
</gene>
<keyword evidence="5" id="KW-0808">Transferase</keyword>
<evidence type="ECO:0000256" key="8">
    <source>
        <dbReference type="ARBA" id="ARBA00022989"/>
    </source>
</evidence>
<evidence type="ECO:0000256" key="3">
    <source>
        <dbReference type="ARBA" id="ARBA00022502"/>
    </source>
</evidence>
<keyword evidence="4" id="KW-0328">Glycosyltransferase</keyword>
<dbReference type="GO" id="GO:0016020">
    <property type="term" value="C:membrane"/>
    <property type="evidence" value="ECO:0007669"/>
    <property type="project" value="GOC"/>
</dbReference>
<dbReference type="UniPathway" id="UPA00196"/>
<keyword evidence="9 10" id="KW-0472">Membrane</keyword>
<feature type="transmembrane region" description="Helical" evidence="10">
    <location>
        <begin position="114"/>
        <end position="141"/>
    </location>
</feature>
<feature type="transmembrane region" description="Helical" evidence="10">
    <location>
        <begin position="193"/>
        <end position="217"/>
    </location>
</feature>
<feature type="transmembrane region" description="Helical" evidence="10">
    <location>
        <begin position="315"/>
        <end position="337"/>
    </location>
</feature>
<evidence type="ECO:0000256" key="6">
    <source>
        <dbReference type="ARBA" id="ARBA00022692"/>
    </source>
</evidence>
<feature type="transmembrane region" description="Helical" evidence="10">
    <location>
        <begin position="344"/>
        <end position="360"/>
    </location>
</feature>
<dbReference type="EMBL" id="CP062983">
    <property type="protein sequence ID" value="QPC84957.1"/>
    <property type="molecule type" value="Genomic_DNA"/>
</dbReference>
<feature type="transmembrane region" description="Helical" evidence="10">
    <location>
        <begin position="34"/>
        <end position="55"/>
    </location>
</feature>
<keyword evidence="6 10" id="KW-0812">Transmembrane</keyword>
<dbReference type="PANTHER" id="PTHR12468">
    <property type="entry name" value="GPI MANNOSYLTRANSFERASE 2"/>
    <property type="match status" value="1"/>
</dbReference>
<comment type="pathway">
    <text evidence="2">Glycolipid biosynthesis; glycosylphosphatidylinositol-anchor biosynthesis.</text>
</comment>
<dbReference type="GO" id="GO:0000009">
    <property type="term" value="F:alpha-1,6-mannosyltransferase activity"/>
    <property type="evidence" value="ECO:0007669"/>
    <property type="project" value="InterPro"/>
</dbReference>
<dbReference type="RefSeq" id="WP_195173020.1">
    <property type="nucleotide sequence ID" value="NZ_CP062983.1"/>
</dbReference>
<name>A0A7S8IGQ6_9CHLR</name>
<keyword evidence="7" id="KW-0256">Endoplasmic reticulum</keyword>
<dbReference type="GO" id="GO:0004376">
    <property type="term" value="F:GPI mannosyltransferase activity"/>
    <property type="evidence" value="ECO:0007669"/>
    <property type="project" value="InterPro"/>
</dbReference>
<feature type="transmembrane region" description="Helical" evidence="10">
    <location>
        <begin position="250"/>
        <end position="269"/>
    </location>
</feature>
<dbReference type="Pfam" id="PF04188">
    <property type="entry name" value="Mannosyl_trans2"/>
    <property type="match status" value="1"/>
</dbReference>
<feature type="transmembrane region" description="Helical" evidence="10">
    <location>
        <begin position="390"/>
        <end position="410"/>
    </location>
</feature>
<dbReference type="Proteomes" id="UP000594468">
    <property type="component" value="Chromosome"/>
</dbReference>
<reference evidence="11 12" key="1">
    <citation type="submission" date="2020-02" db="EMBL/GenBank/DDBJ databases">
        <authorList>
            <person name="Zheng R.K."/>
            <person name="Sun C.M."/>
        </authorList>
    </citation>
    <scope>NUCLEOTIDE SEQUENCE [LARGE SCALE GENOMIC DNA]</scope>
    <source>
        <strain evidence="12">rifampicinis</strain>
    </source>
</reference>
<comment type="subcellular location">
    <subcellularLocation>
        <location evidence="1">Endoplasmic reticulum membrane</location>
        <topology evidence="1">Multi-pass membrane protein</topology>
    </subcellularLocation>
</comment>
<dbReference type="GO" id="GO:0031501">
    <property type="term" value="C:mannosyltransferase complex"/>
    <property type="evidence" value="ECO:0007669"/>
    <property type="project" value="TreeGrafter"/>
</dbReference>
<organism evidence="11 12">
    <name type="scientific">Phototrophicus methaneseepsis</name>
    <dbReference type="NCBI Taxonomy" id="2710758"/>
    <lineage>
        <taxon>Bacteria</taxon>
        <taxon>Bacillati</taxon>
        <taxon>Chloroflexota</taxon>
        <taxon>Candidatus Thermofontia</taxon>
        <taxon>Phototrophicales</taxon>
        <taxon>Phototrophicaceae</taxon>
        <taxon>Phototrophicus</taxon>
    </lineage>
</organism>
<evidence type="ECO:0000256" key="5">
    <source>
        <dbReference type="ARBA" id="ARBA00022679"/>
    </source>
</evidence>
<sequence length="412" mass="46964">MQSIQTRITPIADRLQHLAERINRPEYYWLTRPLLAFLVTRLIVFLGAYLAEIAIPGVTGEGLYHVNPNNVFLDVWARWDSAFYIRIVETGYWFIPGQQSSVAFFPLYPLIVSFLAPIMGTLAAGVFVSNSFLFGALVYLYKLTELEFDAATASRTVFYIAAFPTSFFFTAVYTESTFLFFTIATVYYARNHMWAWAALFGMLCASSRIVGVVVWGVTGLEWLRFHGWTLGTIHKPQAWKNLLKALRTDWFNLGIICLIPLGLLSYMLFLNHEFSDPVAFSTTQSAWGREMLGPWAIIMRDLAGLFGGDFFRGDIWWHVVIDLGAYFAVLFVSIAIWRRLGASYALYAIISIVIPSTSGTGSLSRYALVIFPFFMMLGYWGRWQWLDRTLMVVFSVLLGILTTMFVNWIFVA</sequence>
<evidence type="ECO:0008006" key="13">
    <source>
        <dbReference type="Google" id="ProtNLM"/>
    </source>
</evidence>
<protein>
    <recommendedName>
        <fullName evidence="13">Glycosyltransferase RgtA/B/C/D-like domain-containing protein</fullName>
    </recommendedName>
</protein>
<evidence type="ECO:0000256" key="1">
    <source>
        <dbReference type="ARBA" id="ARBA00004477"/>
    </source>
</evidence>